<evidence type="ECO:0000256" key="8">
    <source>
        <dbReference type="HAMAP-Rule" id="MF_00997"/>
    </source>
</evidence>
<keyword evidence="6 8" id="KW-0862">Zinc</keyword>
<feature type="active site" evidence="8">
    <location>
        <position position="187"/>
    </location>
</feature>
<gene>
    <name evidence="10" type="ORF">VMB_22990</name>
</gene>
<dbReference type="SUPFAM" id="SSF48452">
    <property type="entry name" value="TPR-like"/>
    <property type="match status" value="1"/>
</dbReference>
<dbReference type="InterPro" id="IPR030873">
    <property type="entry name" value="Protease_BepA"/>
</dbReference>
<dbReference type="GO" id="GO:0004222">
    <property type="term" value="F:metalloendopeptidase activity"/>
    <property type="evidence" value="ECO:0007669"/>
    <property type="project" value="InterPro"/>
</dbReference>
<dbReference type="Pfam" id="PF01435">
    <property type="entry name" value="Peptidase_M48"/>
    <property type="match status" value="1"/>
</dbReference>
<comment type="similarity">
    <text evidence="8">Belongs to the peptidase M48 family. BepA subfamily.</text>
</comment>
<evidence type="ECO:0000256" key="3">
    <source>
        <dbReference type="ARBA" id="ARBA00022729"/>
    </source>
</evidence>
<dbReference type="InterPro" id="IPR051156">
    <property type="entry name" value="Mito/Outer_Membr_Metalloprot"/>
</dbReference>
<keyword evidence="2 8" id="KW-0479">Metal-binding</keyword>
<feature type="domain" description="Peptidase M48" evidence="9">
    <location>
        <begin position="123"/>
        <end position="309"/>
    </location>
</feature>
<proteinExistence type="inferred from homology"/>
<evidence type="ECO:0000256" key="1">
    <source>
        <dbReference type="ARBA" id="ARBA00022670"/>
    </source>
</evidence>
<name>D2YFK2_VIBMI</name>
<feature type="binding site" evidence="8">
    <location>
        <position position="251"/>
    </location>
    <ligand>
        <name>Zn(2+)</name>
        <dbReference type="ChEBI" id="CHEBI:29105"/>
        <note>catalytic</note>
    </ligand>
</feature>
<keyword evidence="7 8" id="KW-0482">Metalloprotease</keyword>
<dbReference type="HAMAP" id="MF_00997">
    <property type="entry name" value="Protease_BepA"/>
    <property type="match status" value="1"/>
</dbReference>
<organism evidence="10 11">
    <name type="scientific">Vibrio mimicus VM603</name>
    <dbReference type="NCBI Taxonomy" id="671074"/>
    <lineage>
        <taxon>Bacteria</taxon>
        <taxon>Pseudomonadati</taxon>
        <taxon>Pseudomonadota</taxon>
        <taxon>Gammaproteobacteria</taxon>
        <taxon>Vibrionales</taxon>
        <taxon>Vibrionaceae</taxon>
        <taxon>Vibrio</taxon>
    </lineage>
</organism>
<keyword evidence="3 8" id="KW-0732">Signal</keyword>
<reference evidence="10 11" key="1">
    <citation type="journal article" date="2009" name="BMC Evol. Biol.">
        <title>Genomic taxonomy of Vibrios.</title>
        <authorList>
            <person name="Thompson C.C."/>
            <person name="Vicente A.C."/>
            <person name="Souza R.C."/>
            <person name="Vasconcelos A.T."/>
            <person name="Vesth T."/>
            <person name="Alves N.Jr."/>
            <person name="Ussery D.W."/>
            <person name="Iida T."/>
            <person name="Thompson F.L."/>
        </authorList>
    </citation>
    <scope>NUCLEOTIDE SEQUENCE [LARGE SCALE GENOMIC DNA]</scope>
    <source>
        <strain evidence="10 11">VM603</strain>
    </source>
</reference>
<dbReference type="InterPro" id="IPR019734">
    <property type="entry name" value="TPR_rpt"/>
</dbReference>
<dbReference type="Gene3D" id="3.30.2010.10">
    <property type="entry name" value="Metalloproteases ('zincins'), catalytic domain"/>
    <property type="match status" value="1"/>
</dbReference>
<dbReference type="GO" id="GO:0051603">
    <property type="term" value="P:proteolysis involved in protein catabolic process"/>
    <property type="evidence" value="ECO:0007669"/>
    <property type="project" value="TreeGrafter"/>
</dbReference>
<comment type="subcellular location">
    <subcellularLocation>
        <location evidence="8">Periplasm</location>
    </subcellularLocation>
</comment>
<evidence type="ECO:0000256" key="4">
    <source>
        <dbReference type="ARBA" id="ARBA00022764"/>
    </source>
</evidence>
<dbReference type="Pfam" id="PF14559">
    <property type="entry name" value="TPR_19"/>
    <property type="match status" value="1"/>
</dbReference>
<dbReference type="SMART" id="SM00028">
    <property type="entry name" value="TPR"/>
    <property type="match status" value="2"/>
</dbReference>
<dbReference type="GO" id="GO:0042597">
    <property type="term" value="C:periplasmic space"/>
    <property type="evidence" value="ECO:0007669"/>
    <property type="project" value="UniProtKB-SubCell"/>
</dbReference>
<feature type="active site" description="Proton donor" evidence="8">
    <location>
        <position position="255"/>
    </location>
</feature>
<evidence type="ECO:0000256" key="5">
    <source>
        <dbReference type="ARBA" id="ARBA00022801"/>
    </source>
</evidence>
<evidence type="ECO:0000256" key="7">
    <source>
        <dbReference type="ARBA" id="ARBA00023049"/>
    </source>
</evidence>
<comment type="cofactor">
    <cofactor evidence="8">
        <name>Zn(2+)</name>
        <dbReference type="ChEBI" id="CHEBI:29105"/>
    </cofactor>
    <text evidence="8">Binds 1 zinc ion per subunit.</text>
</comment>
<protein>
    <recommendedName>
        <fullName evidence="8">Putative beta-barrel assembly-enhancing protease</fullName>
        <ecNumber evidence="8">3.4.-.-</ecNumber>
    </recommendedName>
</protein>
<dbReference type="InterPro" id="IPR001915">
    <property type="entry name" value="Peptidase_M48"/>
</dbReference>
<comment type="caution">
    <text evidence="10">The sequence shown here is derived from an EMBL/GenBank/DDBJ whole genome shotgun (WGS) entry which is preliminary data.</text>
</comment>
<dbReference type="InterPro" id="IPR011990">
    <property type="entry name" value="TPR-like_helical_dom_sf"/>
</dbReference>
<keyword evidence="4 8" id="KW-0574">Periplasm</keyword>
<evidence type="ECO:0000313" key="10">
    <source>
        <dbReference type="EMBL" id="EEW06406.1"/>
    </source>
</evidence>
<dbReference type="GO" id="GO:0008270">
    <property type="term" value="F:zinc ion binding"/>
    <property type="evidence" value="ECO:0007669"/>
    <property type="project" value="UniProtKB-UniRule"/>
</dbReference>
<dbReference type="Proteomes" id="UP000004827">
    <property type="component" value="Unassembled WGS sequence"/>
</dbReference>
<accession>D2YFK2</accession>
<dbReference type="PANTHER" id="PTHR22726:SF1">
    <property type="entry name" value="METALLOENDOPEPTIDASE OMA1, MITOCHONDRIAL"/>
    <property type="match status" value="1"/>
</dbReference>
<sequence length="537" mass="59792">MAHCIGFQSGLHLLCVSRWRILTGNSLQHGRIEKPIGIGYVLLADKLGVFAAIMKFFPTRTLLCLCIAAQCLPAVAQTETIELPDIGTVAGSTLTIDQELIYGDAYMRMLRNNQPVINDPVLNEYIDNLGHRLVANANDVKTPFTFFLIRDRNINAFAFFGGYVALHSGLFLHAQSESELASVMAHEIAHVTQRHLARSMEEQARRSPATIAALAGSLLLAIAAPEAGIAAINATMAGSIQGQINYTRSNEKEADRFGITTLAKAGFDANAMPLFFGRLADEYRYASKPPPMLLTHPLPEDRITDSRERARQYPPLKLAPHLDYHLARARIIARYAGIDADAALDWFVRTEKKIDATLLPSIQYGKALVYLDLKQFDKAEPLLTQLVKEQPDNHFYLDAISDLYVETKQAAKAQRLLENALKQTPNNSVLTINHANVLLKQDKFADAIRVLQRYTHDTPNDINGWQLLAESNSRLGNSAEDLAARGEIMALQANWNKAIQFYTQASQLVELGSLAQARYDARIDQLMVQRERFLSLQ</sequence>
<dbReference type="Gene3D" id="1.25.40.10">
    <property type="entry name" value="Tetratricopeptide repeat domain"/>
    <property type="match status" value="1"/>
</dbReference>
<dbReference type="PANTHER" id="PTHR22726">
    <property type="entry name" value="METALLOENDOPEPTIDASE OMA1"/>
    <property type="match status" value="1"/>
</dbReference>
<dbReference type="EMBL" id="ACYU01000119">
    <property type="protein sequence ID" value="EEW06406.1"/>
    <property type="molecule type" value="Genomic_DNA"/>
</dbReference>
<evidence type="ECO:0000259" key="9">
    <source>
        <dbReference type="Pfam" id="PF01435"/>
    </source>
</evidence>
<comment type="function">
    <text evidence="8">Functions as both a chaperone and a metalloprotease. Maintains the integrity of the outer membrane by promoting either the assembly or the elimination of outer membrane proteins, depending on their folding state.</text>
</comment>
<keyword evidence="1 8" id="KW-0645">Protease</keyword>
<dbReference type="EC" id="3.4.-.-" evidence="8"/>
<feature type="binding site" evidence="8">
    <location>
        <position position="190"/>
    </location>
    <ligand>
        <name>Zn(2+)</name>
        <dbReference type="ChEBI" id="CHEBI:29105"/>
        <note>catalytic</note>
    </ligand>
</feature>
<feature type="binding site" evidence="8">
    <location>
        <position position="186"/>
    </location>
    <ligand>
        <name>Zn(2+)</name>
        <dbReference type="ChEBI" id="CHEBI:29105"/>
        <note>catalytic</note>
    </ligand>
</feature>
<evidence type="ECO:0000256" key="6">
    <source>
        <dbReference type="ARBA" id="ARBA00022833"/>
    </source>
</evidence>
<dbReference type="CDD" id="cd07333">
    <property type="entry name" value="M48C_bepA_like"/>
    <property type="match status" value="1"/>
</dbReference>
<keyword evidence="5 8" id="KW-0378">Hydrolase</keyword>
<evidence type="ECO:0000313" key="11">
    <source>
        <dbReference type="Proteomes" id="UP000004827"/>
    </source>
</evidence>
<dbReference type="AlphaFoldDB" id="D2YFK2"/>
<evidence type="ECO:0000256" key="2">
    <source>
        <dbReference type="ARBA" id="ARBA00022723"/>
    </source>
</evidence>
<dbReference type="GO" id="GO:0016020">
    <property type="term" value="C:membrane"/>
    <property type="evidence" value="ECO:0007669"/>
    <property type="project" value="InterPro"/>
</dbReference>